<protein>
    <submittedName>
        <fullName evidence="3">Glycosyltransferase</fullName>
    </submittedName>
</protein>
<dbReference type="GO" id="GO:0016757">
    <property type="term" value="F:glycosyltransferase activity"/>
    <property type="evidence" value="ECO:0007669"/>
    <property type="project" value="InterPro"/>
</dbReference>
<gene>
    <name evidence="3" type="ORF">EHQ58_07410</name>
</gene>
<dbReference type="SUPFAM" id="SSF53756">
    <property type="entry name" value="UDP-Glycosyltransferase/glycogen phosphorylase"/>
    <property type="match status" value="1"/>
</dbReference>
<evidence type="ECO:0000256" key="1">
    <source>
        <dbReference type="ARBA" id="ARBA00022679"/>
    </source>
</evidence>
<name>A0A4R9K569_9LEPT</name>
<accession>A0A4R9K569</accession>
<dbReference type="Gene3D" id="3.40.50.2000">
    <property type="entry name" value="Glycogen Phosphorylase B"/>
    <property type="match status" value="1"/>
</dbReference>
<dbReference type="OrthoDB" id="502646at2"/>
<organism evidence="3 4">
    <name type="scientific">Leptospira ognonensis</name>
    <dbReference type="NCBI Taxonomy" id="2484945"/>
    <lineage>
        <taxon>Bacteria</taxon>
        <taxon>Pseudomonadati</taxon>
        <taxon>Spirochaetota</taxon>
        <taxon>Spirochaetia</taxon>
        <taxon>Leptospirales</taxon>
        <taxon>Leptospiraceae</taxon>
        <taxon>Leptospira</taxon>
    </lineage>
</organism>
<keyword evidence="1 3" id="KW-0808">Transferase</keyword>
<dbReference type="InterPro" id="IPR001296">
    <property type="entry name" value="Glyco_trans_1"/>
</dbReference>
<evidence type="ECO:0000259" key="2">
    <source>
        <dbReference type="Pfam" id="PF00534"/>
    </source>
</evidence>
<dbReference type="RefSeq" id="WP_135623239.1">
    <property type="nucleotide sequence ID" value="NZ_RQGD01000022.1"/>
</dbReference>
<dbReference type="AlphaFoldDB" id="A0A4R9K569"/>
<dbReference type="EMBL" id="RQGD01000022">
    <property type="protein sequence ID" value="TGL60314.1"/>
    <property type="molecule type" value="Genomic_DNA"/>
</dbReference>
<proteinExistence type="predicted"/>
<dbReference type="GO" id="GO:0009103">
    <property type="term" value="P:lipopolysaccharide biosynthetic process"/>
    <property type="evidence" value="ECO:0007669"/>
    <property type="project" value="TreeGrafter"/>
</dbReference>
<sequence length="390" mass="45184">MTDRKRIAIIIPRFFPDIAGGAEKLALDYALILKNDFHVEIFTTCARDYLTWKNELPEGKEIWNDITVNRFAVERNRNIQSMNHSLNELLNNLDSIQEKEEDKFIIEQGPYSPKLVSNFLKEQSRFDLAIFIGYLYYPIVKLLPNVKIRKLIIPTFHDEPALSLPIYQRTFLTTYTYSFNAPEELTVFENRFGATPNHVLIGTYVKEQIVTALKQDQKVRILTLGRMEAAKGFIELFQYFDQWMGTYEAPELEMVCIGSNHLDSKDVPKSIQMKGFVSEKEKESLLRRATILINPSPFESFSIAMMEAWSFGIPVLVNGKSDVMRGHNLRSQGGLHYSDEISFRRCLEYLIERPQLRRRLGENGRKYVLANFTYNVVSRKLISTVNKLLG</sequence>
<evidence type="ECO:0000313" key="4">
    <source>
        <dbReference type="Proteomes" id="UP000297693"/>
    </source>
</evidence>
<keyword evidence="4" id="KW-1185">Reference proteome</keyword>
<reference evidence="3" key="1">
    <citation type="journal article" date="2019" name="PLoS Negl. Trop. Dis.">
        <title>Revisiting the worldwide diversity of Leptospira species in the environment.</title>
        <authorList>
            <person name="Vincent A.T."/>
            <person name="Schiettekatte O."/>
            <person name="Bourhy P."/>
            <person name="Veyrier F.J."/>
            <person name="Picardeau M."/>
        </authorList>
    </citation>
    <scope>NUCLEOTIDE SEQUENCE [LARGE SCALE GENOMIC DNA]</scope>
    <source>
        <strain evidence="3">201702476</strain>
    </source>
</reference>
<dbReference type="CDD" id="cd03801">
    <property type="entry name" value="GT4_PimA-like"/>
    <property type="match status" value="1"/>
</dbReference>
<dbReference type="Proteomes" id="UP000297693">
    <property type="component" value="Unassembled WGS sequence"/>
</dbReference>
<evidence type="ECO:0000313" key="3">
    <source>
        <dbReference type="EMBL" id="TGL60314.1"/>
    </source>
</evidence>
<dbReference type="Pfam" id="PF00534">
    <property type="entry name" value="Glycos_transf_1"/>
    <property type="match status" value="1"/>
</dbReference>
<feature type="domain" description="Glycosyl transferase family 1" evidence="2">
    <location>
        <begin position="213"/>
        <end position="366"/>
    </location>
</feature>
<comment type="caution">
    <text evidence="3">The sequence shown here is derived from an EMBL/GenBank/DDBJ whole genome shotgun (WGS) entry which is preliminary data.</text>
</comment>
<dbReference type="PANTHER" id="PTHR46401">
    <property type="entry name" value="GLYCOSYLTRANSFERASE WBBK-RELATED"/>
    <property type="match status" value="1"/>
</dbReference>
<dbReference type="PANTHER" id="PTHR46401:SF2">
    <property type="entry name" value="GLYCOSYLTRANSFERASE WBBK-RELATED"/>
    <property type="match status" value="1"/>
</dbReference>